<sequence length="125" mass="13254">MSCRDVPLSPSPSYVARAGIGLAAGTAVHPAVHTGMALPQDAGEAALAQDTGRRLTDYRAAVSSRLTRQEQPGSRSLDPFSPVTRLCSHPRCPSIGLALLSRAGQCGQRSQAEAQEHWLTRVHPC</sequence>
<evidence type="ECO:0000313" key="1">
    <source>
        <dbReference type="EMBL" id="KAJ8784463.1"/>
    </source>
</evidence>
<organism evidence="1 2">
    <name type="scientific">Eschrichtius robustus</name>
    <name type="common">California gray whale</name>
    <name type="synonym">Eschrichtius gibbosus</name>
    <dbReference type="NCBI Taxonomy" id="9764"/>
    <lineage>
        <taxon>Eukaryota</taxon>
        <taxon>Metazoa</taxon>
        <taxon>Chordata</taxon>
        <taxon>Craniata</taxon>
        <taxon>Vertebrata</taxon>
        <taxon>Euteleostomi</taxon>
        <taxon>Mammalia</taxon>
        <taxon>Eutheria</taxon>
        <taxon>Laurasiatheria</taxon>
        <taxon>Artiodactyla</taxon>
        <taxon>Whippomorpha</taxon>
        <taxon>Cetacea</taxon>
        <taxon>Mysticeti</taxon>
        <taxon>Eschrichtiidae</taxon>
        <taxon>Eschrichtius</taxon>
    </lineage>
</organism>
<dbReference type="AlphaFoldDB" id="A0AB34GYH5"/>
<proteinExistence type="predicted"/>
<keyword evidence="2" id="KW-1185">Reference proteome</keyword>
<name>A0AB34GYH5_ESCRO</name>
<reference evidence="1 2" key="1">
    <citation type="submission" date="2022-11" db="EMBL/GenBank/DDBJ databases">
        <title>Whole genome sequence of Eschrichtius robustus ER-17-0199.</title>
        <authorList>
            <person name="Bruniche-Olsen A."/>
            <person name="Black A.N."/>
            <person name="Fields C.J."/>
            <person name="Walden K."/>
            <person name="Dewoody J.A."/>
        </authorList>
    </citation>
    <scope>NUCLEOTIDE SEQUENCE [LARGE SCALE GENOMIC DNA]</scope>
    <source>
        <strain evidence="1">ER-17-0199</strain>
        <tissue evidence="1">Blubber</tissue>
    </source>
</reference>
<gene>
    <name evidence="1" type="ORF">J1605_008226</name>
</gene>
<protein>
    <submittedName>
        <fullName evidence="1">Uncharacterized protein</fullName>
    </submittedName>
</protein>
<accession>A0AB34GYH5</accession>
<comment type="caution">
    <text evidence="1">The sequence shown here is derived from an EMBL/GenBank/DDBJ whole genome shotgun (WGS) entry which is preliminary data.</text>
</comment>
<dbReference type="EMBL" id="JAIQCJ010002047">
    <property type="protein sequence ID" value="KAJ8784463.1"/>
    <property type="molecule type" value="Genomic_DNA"/>
</dbReference>
<dbReference type="Proteomes" id="UP001159641">
    <property type="component" value="Unassembled WGS sequence"/>
</dbReference>
<evidence type="ECO:0000313" key="2">
    <source>
        <dbReference type="Proteomes" id="UP001159641"/>
    </source>
</evidence>